<evidence type="ECO:0000259" key="1">
    <source>
        <dbReference type="Pfam" id="PF09455"/>
    </source>
</evidence>
<dbReference type="AlphaFoldDB" id="A0A7C3MCI4"/>
<sequence length="412" mass="48067">MIRIFQVAGRPENYDEKEFVLNGKSYRTILCSDALRKHLEKEGKIARLTILVPESLLVDLNEFSEKLRERGLDDFDAAIIPSIGKFGQIEFRGSIETINTAIFLQLIKNKPDEFYIDVSTGFNIYTVSLLEVAKRYITFRKLEGLLQGKDEIRAYALFTPPVMKNVDRYFAEIQPIDARAFFSLPDANIDRIAFGEQRDRLAELNRSGTEIKRRFRKMYEELKLAYNSMRLNVPLAFYELLDFSDTVKEDEITEFIEKFLEPVKTGDAVERLNVDGVNVANIFYAVALHRSFKEFADSLSEPDVDEIWEKFSRLYRVKNLGIGINEYFLQRDLDEIREMGKKLGENEEEILGKLKHGENFTESANRKRNFFAHSGFLYEWTILRKNEGRILLCWIGDGKKEIINWLLEPERN</sequence>
<comment type="caution">
    <text evidence="3">The sequence shown here is derived from an EMBL/GenBank/DDBJ whole genome shotgun (WGS) entry which is preliminary data.</text>
</comment>
<accession>A0A7C3MCI4</accession>
<dbReference type="SUPFAM" id="SSF160980">
    <property type="entry name" value="SSO1389-like"/>
    <property type="match status" value="1"/>
</dbReference>
<feature type="domain" description="CRISPR system endoribonuclease Csx1-like HEPN" evidence="1">
    <location>
        <begin position="325"/>
        <end position="392"/>
    </location>
</feature>
<dbReference type="Gene3D" id="3.40.50.10640">
    <property type="entry name" value="SSO1389-like"/>
    <property type="match status" value="1"/>
</dbReference>
<evidence type="ECO:0000313" key="3">
    <source>
        <dbReference type="EMBL" id="HFW33259.1"/>
    </source>
</evidence>
<protein>
    <recommendedName>
        <fullName evidence="4">TIGR01897 family CRISPR-associated protein</fullName>
    </recommendedName>
</protein>
<proteinExistence type="predicted"/>
<evidence type="ECO:0008006" key="4">
    <source>
        <dbReference type="Google" id="ProtNLM"/>
    </source>
</evidence>
<dbReference type="Pfam" id="PF09455">
    <property type="entry name" value="Csx1_HEPN"/>
    <property type="match status" value="1"/>
</dbReference>
<dbReference type="InterPro" id="IPR019016">
    <property type="entry name" value="Csx1-like_HEPN"/>
</dbReference>
<organism evidence="3">
    <name type="scientific">Archaeoglobus fulgidus</name>
    <dbReference type="NCBI Taxonomy" id="2234"/>
    <lineage>
        <taxon>Archaea</taxon>
        <taxon>Methanobacteriati</taxon>
        <taxon>Methanobacteriota</taxon>
        <taxon>Archaeoglobi</taxon>
        <taxon>Archaeoglobales</taxon>
        <taxon>Archaeoglobaceae</taxon>
        <taxon>Archaeoglobus</taxon>
    </lineage>
</organism>
<gene>
    <name evidence="3" type="ORF">ENW66_10000</name>
</gene>
<evidence type="ECO:0000259" key="2">
    <source>
        <dbReference type="Pfam" id="PF22230"/>
    </source>
</evidence>
<reference evidence="3" key="1">
    <citation type="journal article" date="2020" name="mSystems">
        <title>Genome- and Community-Level Interaction Insights into Carbon Utilization and Element Cycling Functions of Hydrothermarchaeota in Hydrothermal Sediment.</title>
        <authorList>
            <person name="Zhou Z."/>
            <person name="Liu Y."/>
            <person name="Xu W."/>
            <person name="Pan J."/>
            <person name="Luo Z.H."/>
            <person name="Li M."/>
        </authorList>
    </citation>
    <scope>NUCLEOTIDE SEQUENCE [LARGE SCALE GENOMIC DNA]</scope>
    <source>
        <strain evidence="3">SpSt-87</strain>
    </source>
</reference>
<name>A0A7C3MCI4_ARCFL</name>
<dbReference type="InterPro" id="IPR027419">
    <property type="entry name" value="CRISPR-assoc_Csx1_C"/>
</dbReference>
<feature type="domain" description="CRISPR system endoribonuclease Csx1 CARF" evidence="2">
    <location>
        <begin position="7"/>
        <end position="138"/>
    </location>
</feature>
<dbReference type="EMBL" id="DTLB01000053">
    <property type="protein sequence ID" value="HFW33259.1"/>
    <property type="molecule type" value="Genomic_DNA"/>
</dbReference>
<dbReference type="Gene3D" id="1.10.3740.10">
    <property type="entry name" value="SSO1389-like domains"/>
    <property type="match status" value="1"/>
</dbReference>
<dbReference type="Pfam" id="PF22230">
    <property type="entry name" value="Csx1_CARF"/>
    <property type="match status" value="1"/>
</dbReference>
<dbReference type="InterPro" id="IPR053857">
    <property type="entry name" value="Csx1_CARF"/>
</dbReference>